<name>A0A511XM65_9PROT</name>
<accession>A0A511XM65</accession>
<dbReference type="Proteomes" id="UP000321746">
    <property type="component" value="Unassembled WGS sequence"/>
</dbReference>
<evidence type="ECO:0000313" key="1">
    <source>
        <dbReference type="EMBL" id="GEN64026.1"/>
    </source>
</evidence>
<sequence length="51" mass="5838">MTVVSPVSDDFFCFIREIRQQNIGSFEITDLSCGQVEPDRTTLTIAYSMQF</sequence>
<gene>
    <name evidence="1" type="ORF">AOE01nite_22500</name>
</gene>
<evidence type="ECO:0000313" key="2">
    <source>
        <dbReference type="Proteomes" id="UP000321746"/>
    </source>
</evidence>
<protein>
    <submittedName>
        <fullName evidence="1">Uncharacterized protein</fullName>
    </submittedName>
</protein>
<comment type="caution">
    <text evidence="1">The sequence shown here is derived from an EMBL/GenBank/DDBJ whole genome shotgun (WGS) entry which is preliminary data.</text>
</comment>
<dbReference type="EMBL" id="BJYG01000031">
    <property type="protein sequence ID" value="GEN64026.1"/>
    <property type="molecule type" value="Genomic_DNA"/>
</dbReference>
<keyword evidence="2" id="KW-1185">Reference proteome</keyword>
<organism evidence="1 2">
    <name type="scientific">Acetobacter oeni</name>
    <dbReference type="NCBI Taxonomy" id="304077"/>
    <lineage>
        <taxon>Bacteria</taxon>
        <taxon>Pseudomonadati</taxon>
        <taxon>Pseudomonadota</taxon>
        <taxon>Alphaproteobacteria</taxon>
        <taxon>Acetobacterales</taxon>
        <taxon>Acetobacteraceae</taxon>
        <taxon>Acetobacter</taxon>
    </lineage>
</organism>
<dbReference type="AlphaFoldDB" id="A0A511XM65"/>
<reference evidence="1 2" key="1">
    <citation type="submission" date="2019-07" db="EMBL/GenBank/DDBJ databases">
        <title>Whole genome shotgun sequence of Acetobacter oeni NBRC 105207.</title>
        <authorList>
            <person name="Hosoyama A."/>
            <person name="Uohara A."/>
            <person name="Ohji S."/>
            <person name="Ichikawa N."/>
        </authorList>
    </citation>
    <scope>NUCLEOTIDE SEQUENCE [LARGE SCALE GENOMIC DNA]</scope>
    <source>
        <strain evidence="1 2">NBRC 105207</strain>
    </source>
</reference>
<proteinExistence type="predicted"/>